<dbReference type="InterPro" id="IPR003848">
    <property type="entry name" value="DUF218"/>
</dbReference>
<dbReference type="InterPro" id="IPR014729">
    <property type="entry name" value="Rossmann-like_a/b/a_fold"/>
</dbReference>
<dbReference type="GO" id="GO:0005886">
    <property type="term" value="C:plasma membrane"/>
    <property type="evidence" value="ECO:0007669"/>
    <property type="project" value="TreeGrafter"/>
</dbReference>
<dbReference type="InterPro" id="IPR051599">
    <property type="entry name" value="Cell_Envelope_Assoc"/>
</dbReference>
<evidence type="ECO:0000256" key="1">
    <source>
        <dbReference type="SAM" id="MobiDB-lite"/>
    </source>
</evidence>
<dbReference type="PANTHER" id="PTHR30336">
    <property type="entry name" value="INNER MEMBRANE PROTEIN, PROBABLE PERMEASE"/>
    <property type="match status" value="1"/>
</dbReference>
<keyword evidence="4" id="KW-1185">Reference proteome</keyword>
<accession>A0A239I363</accession>
<name>A0A239I363_9BURK</name>
<reference evidence="3 4" key="1">
    <citation type="submission" date="2017-06" db="EMBL/GenBank/DDBJ databases">
        <authorList>
            <person name="Kim H.J."/>
            <person name="Triplett B.A."/>
        </authorList>
    </citation>
    <scope>NUCLEOTIDE SEQUENCE [LARGE SCALE GENOMIC DNA]</scope>
    <source>
        <strain evidence="3 4">U15</strain>
    </source>
</reference>
<dbReference type="AlphaFoldDB" id="A0A239I363"/>
<dbReference type="Pfam" id="PF02698">
    <property type="entry name" value="DUF218"/>
    <property type="match status" value="1"/>
</dbReference>
<dbReference type="PANTHER" id="PTHR30336:SF20">
    <property type="entry name" value="DUF218 DOMAIN-CONTAINING PROTEIN"/>
    <property type="match status" value="1"/>
</dbReference>
<dbReference type="Gene3D" id="3.40.50.620">
    <property type="entry name" value="HUPs"/>
    <property type="match status" value="1"/>
</dbReference>
<evidence type="ECO:0000313" key="4">
    <source>
        <dbReference type="Proteomes" id="UP000198284"/>
    </source>
</evidence>
<organism evidence="3 4">
    <name type="scientific">Noviherbaspirillum humi</name>
    <dbReference type="NCBI Taxonomy" id="1688639"/>
    <lineage>
        <taxon>Bacteria</taxon>
        <taxon>Pseudomonadati</taxon>
        <taxon>Pseudomonadota</taxon>
        <taxon>Betaproteobacteria</taxon>
        <taxon>Burkholderiales</taxon>
        <taxon>Oxalobacteraceae</taxon>
        <taxon>Noviherbaspirillum</taxon>
    </lineage>
</organism>
<proteinExistence type="predicted"/>
<evidence type="ECO:0000313" key="3">
    <source>
        <dbReference type="EMBL" id="SNS88027.1"/>
    </source>
</evidence>
<evidence type="ECO:0000259" key="2">
    <source>
        <dbReference type="Pfam" id="PF02698"/>
    </source>
</evidence>
<feature type="domain" description="DUF218" evidence="2">
    <location>
        <begin position="4"/>
        <end position="94"/>
    </location>
</feature>
<protein>
    <submittedName>
        <fullName evidence="3">DUF218 domain-containing protein</fullName>
    </submittedName>
</protein>
<gene>
    <name evidence="3" type="ORF">SAMN06265795_10896</name>
</gene>
<sequence length="103" mass="11437">MFKRIIVSGGTGVEGFSEAQVMADYLASQQVPRAALILDEHGDNTEATARNSAEIMKANNATTALVITQYFHITRRASHCDRPASRRFARPMPTISRRETFIP</sequence>
<feature type="region of interest" description="Disordered" evidence="1">
    <location>
        <begin position="82"/>
        <end position="103"/>
    </location>
</feature>
<dbReference type="Proteomes" id="UP000198284">
    <property type="component" value="Unassembled WGS sequence"/>
</dbReference>
<dbReference type="CDD" id="cd06259">
    <property type="entry name" value="YdcF-like"/>
    <property type="match status" value="1"/>
</dbReference>
<dbReference type="EMBL" id="FZOT01000008">
    <property type="protein sequence ID" value="SNS88027.1"/>
    <property type="molecule type" value="Genomic_DNA"/>
</dbReference>